<sequence length="153" mass="17796">MHSRMSRLRRSLSRGSLFNGLSKSQLSLVDLPTLHQQSMLMRKFSAKNIQFNHICKGRSQIFIYQITVEISKRLIMLIRFLLVTDLRLENVETPTAFPQLRQIVHANNEILREIISIFDERASLDFAYSKTMQKLSARLHKVSSKSPGYFNLN</sequence>
<organism evidence="1 2">
    <name type="scientific">Elaeophora elaphi</name>
    <dbReference type="NCBI Taxonomy" id="1147741"/>
    <lineage>
        <taxon>Eukaryota</taxon>
        <taxon>Metazoa</taxon>
        <taxon>Ecdysozoa</taxon>
        <taxon>Nematoda</taxon>
        <taxon>Chromadorea</taxon>
        <taxon>Rhabditida</taxon>
        <taxon>Spirurina</taxon>
        <taxon>Spiruromorpha</taxon>
        <taxon>Filarioidea</taxon>
        <taxon>Onchocercidae</taxon>
        <taxon>Elaeophora</taxon>
    </lineage>
</organism>
<evidence type="ECO:0000313" key="1">
    <source>
        <dbReference type="Proteomes" id="UP000050640"/>
    </source>
</evidence>
<dbReference type="STRING" id="1147741.A0A0R3S6V2"/>
<name>A0A0R3S6V2_9BILA</name>
<dbReference type="WBParaSite" id="EEL_0001052401-mRNA-1">
    <property type="protein sequence ID" value="EEL_0001052401-mRNA-1"/>
    <property type="gene ID" value="EEL_0001052401"/>
</dbReference>
<protein>
    <submittedName>
        <fullName evidence="2">Mediator complex subunit 22</fullName>
    </submittedName>
</protein>
<dbReference type="SUPFAM" id="SSF103657">
    <property type="entry name" value="BAR/IMD domain-like"/>
    <property type="match status" value="1"/>
</dbReference>
<keyword evidence="1" id="KW-1185">Reference proteome</keyword>
<dbReference type="InterPro" id="IPR027267">
    <property type="entry name" value="AH/BAR_dom_sf"/>
</dbReference>
<dbReference type="Gene3D" id="1.20.1270.60">
    <property type="entry name" value="Arfaptin homology (AH) domain/BAR domain"/>
    <property type="match status" value="1"/>
</dbReference>
<evidence type="ECO:0000313" key="2">
    <source>
        <dbReference type="WBParaSite" id="EEL_0001052401-mRNA-1"/>
    </source>
</evidence>
<proteinExistence type="predicted"/>
<accession>A0A0R3S6V2</accession>
<reference evidence="2" key="1">
    <citation type="submission" date="2017-02" db="UniProtKB">
        <authorList>
            <consortium name="WormBaseParasite"/>
        </authorList>
    </citation>
    <scope>IDENTIFICATION</scope>
</reference>
<dbReference type="AlphaFoldDB" id="A0A0R3S6V2"/>
<dbReference type="Proteomes" id="UP000050640">
    <property type="component" value="Unplaced"/>
</dbReference>